<keyword evidence="3" id="KW-0812">Transmembrane</keyword>
<keyword evidence="3" id="KW-0472">Membrane</keyword>
<organism evidence="5 6">
    <name type="scientific">Williamsia serinedens</name>
    <dbReference type="NCBI Taxonomy" id="391736"/>
    <lineage>
        <taxon>Bacteria</taxon>
        <taxon>Bacillati</taxon>
        <taxon>Actinomycetota</taxon>
        <taxon>Actinomycetes</taxon>
        <taxon>Mycobacteriales</taxon>
        <taxon>Nocardiaceae</taxon>
        <taxon>Williamsia</taxon>
    </lineage>
</organism>
<evidence type="ECO:0000256" key="1">
    <source>
        <dbReference type="ARBA" id="ARBA00007362"/>
    </source>
</evidence>
<keyword evidence="6" id="KW-1185">Reference proteome</keyword>
<evidence type="ECO:0000256" key="3">
    <source>
        <dbReference type="SAM" id="Phobius"/>
    </source>
</evidence>
<dbReference type="InterPro" id="IPR000620">
    <property type="entry name" value="EamA_dom"/>
</dbReference>
<proteinExistence type="inferred from homology"/>
<dbReference type="PANTHER" id="PTHR12715:SF4">
    <property type="entry name" value="EAMA DOMAIN-CONTAINING PROTEIN"/>
    <property type="match status" value="1"/>
</dbReference>
<comment type="similarity">
    <text evidence="1">Belongs to the EamA transporter family.</text>
</comment>
<evidence type="ECO:0000313" key="6">
    <source>
        <dbReference type="Proteomes" id="UP001205740"/>
    </source>
</evidence>
<feature type="domain" description="EamA" evidence="4">
    <location>
        <begin position="154"/>
        <end position="287"/>
    </location>
</feature>
<feature type="transmembrane region" description="Helical" evidence="3">
    <location>
        <begin position="39"/>
        <end position="58"/>
    </location>
</feature>
<feature type="transmembrane region" description="Helical" evidence="3">
    <location>
        <begin position="12"/>
        <end position="33"/>
    </location>
</feature>
<dbReference type="SUPFAM" id="SSF103481">
    <property type="entry name" value="Multidrug resistance efflux transporter EmrE"/>
    <property type="match status" value="2"/>
</dbReference>
<feature type="transmembrane region" description="Helical" evidence="3">
    <location>
        <begin position="271"/>
        <end position="287"/>
    </location>
</feature>
<protein>
    <submittedName>
        <fullName evidence="5">Permease of the drug/metabolite transporter (DMT) superfamily</fullName>
    </submittedName>
</protein>
<feature type="region of interest" description="Disordered" evidence="2">
    <location>
        <begin position="290"/>
        <end position="314"/>
    </location>
</feature>
<reference evidence="5 6" key="1">
    <citation type="submission" date="2022-06" db="EMBL/GenBank/DDBJ databases">
        <title>Genomic Encyclopedia of Archaeal and Bacterial Type Strains, Phase II (KMG-II): from individual species to whole genera.</title>
        <authorList>
            <person name="Goeker M."/>
        </authorList>
    </citation>
    <scope>NUCLEOTIDE SEQUENCE [LARGE SCALE GENOMIC DNA]</scope>
    <source>
        <strain evidence="5 6">DSM 45037</strain>
    </source>
</reference>
<feature type="transmembrane region" description="Helical" evidence="3">
    <location>
        <begin position="153"/>
        <end position="172"/>
    </location>
</feature>
<dbReference type="EMBL" id="JAMTCG010000006">
    <property type="protein sequence ID" value="MCP2162156.1"/>
    <property type="molecule type" value="Genomic_DNA"/>
</dbReference>
<evidence type="ECO:0000313" key="5">
    <source>
        <dbReference type="EMBL" id="MCP2162156.1"/>
    </source>
</evidence>
<dbReference type="InterPro" id="IPR052756">
    <property type="entry name" value="Alkyne_AA_exporter"/>
</dbReference>
<feature type="transmembrane region" description="Helical" evidence="3">
    <location>
        <begin position="127"/>
        <end position="147"/>
    </location>
</feature>
<accession>A0ABT1H4J0</accession>
<feature type="domain" description="EamA" evidence="4">
    <location>
        <begin position="12"/>
        <end position="142"/>
    </location>
</feature>
<feature type="transmembrane region" description="Helical" evidence="3">
    <location>
        <begin position="97"/>
        <end position="120"/>
    </location>
</feature>
<dbReference type="PANTHER" id="PTHR12715">
    <property type="entry name" value="TRANSPORTER, DRUG/METABOLITE EXPORTER FAMILY"/>
    <property type="match status" value="1"/>
</dbReference>
<comment type="caution">
    <text evidence="5">The sequence shown here is derived from an EMBL/GenBank/DDBJ whole genome shotgun (WGS) entry which is preliminary data.</text>
</comment>
<evidence type="ECO:0000256" key="2">
    <source>
        <dbReference type="SAM" id="MobiDB-lite"/>
    </source>
</evidence>
<feature type="transmembrane region" description="Helical" evidence="3">
    <location>
        <begin position="184"/>
        <end position="203"/>
    </location>
</feature>
<feature type="transmembrane region" description="Helical" evidence="3">
    <location>
        <begin position="70"/>
        <end position="91"/>
    </location>
</feature>
<dbReference type="Proteomes" id="UP001205740">
    <property type="component" value="Unassembled WGS sequence"/>
</dbReference>
<dbReference type="RefSeq" id="WP_253655718.1">
    <property type="nucleotide sequence ID" value="NZ_BAAAOE010000005.1"/>
</dbReference>
<sequence>MTRRLDAGTLPVLAAAVTMLLWASSFVVIRSAGGHFSPGGMAFLRLVVGTAVLLLIASRNRRPFPRGRSLLLVVGYGVLWFGAYTVLLNWAERHLDAGTASLLVNFAPILVAVTAGLFFGEGFPRPLVIGMAIAFTGVVVIAVGGSGGGSNDMLGIGLGLVTAVLYASGVLMQKAALHEVDSITATWVGCAAGMLATVPFAPLSVQEIAAAPTSAVLGVVYLGIGPTAIAFTTWAYALTRTDAGKLAATSLVVPALAIGLSWLTLGEVPTVFGFIGGALCLGGVAISRRRPRQRGGEAPETAVADTPPPVRVPD</sequence>
<evidence type="ECO:0000259" key="4">
    <source>
        <dbReference type="Pfam" id="PF00892"/>
    </source>
</evidence>
<gene>
    <name evidence="5" type="ORF">LX12_003360</name>
</gene>
<name>A0ABT1H4J0_9NOCA</name>
<dbReference type="Pfam" id="PF00892">
    <property type="entry name" value="EamA"/>
    <property type="match status" value="2"/>
</dbReference>
<feature type="transmembrane region" description="Helical" evidence="3">
    <location>
        <begin position="215"/>
        <end position="239"/>
    </location>
</feature>
<dbReference type="InterPro" id="IPR037185">
    <property type="entry name" value="EmrE-like"/>
</dbReference>
<feature type="transmembrane region" description="Helical" evidence="3">
    <location>
        <begin position="246"/>
        <end position="265"/>
    </location>
</feature>
<dbReference type="Gene3D" id="1.10.3730.20">
    <property type="match status" value="1"/>
</dbReference>
<keyword evidence="3" id="KW-1133">Transmembrane helix</keyword>